<accession>A0AAN7BD76</accession>
<proteinExistence type="predicted"/>
<organism evidence="1 2">
    <name type="scientific">Rhypophila decipiens</name>
    <dbReference type="NCBI Taxonomy" id="261697"/>
    <lineage>
        <taxon>Eukaryota</taxon>
        <taxon>Fungi</taxon>
        <taxon>Dikarya</taxon>
        <taxon>Ascomycota</taxon>
        <taxon>Pezizomycotina</taxon>
        <taxon>Sordariomycetes</taxon>
        <taxon>Sordariomycetidae</taxon>
        <taxon>Sordariales</taxon>
        <taxon>Naviculisporaceae</taxon>
        <taxon>Rhypophila</taxon>
    </lineage>
</organism>
<dbReference type="EMBL" id="MU858066">
    <property type="protein sequence ID" value="KAK4216685.1"/>
    <property type="molecule type" value="Genomic_DNA"/>
</dbReference>
<comment type="caution">
    <text evidence="1">The sequence shown here is derived from an EMBL/GenBank/DDBJ whole genome shotgun (WGS) entry which is preliminary data.</text>
</comment>
<dbReference type="AlphaFoldDB" id="A0AAN7BD76"/>
<dbReference type="Proteomes" id="UP001301769">
    <property type="component" value="Unassembled WGS sequence"/>
</dbReference>
<gene>
    <name evidence="1" type="ORF">QBC37DRAFT_454113</name>
</gene>
<name>A0AAN7BD76_9PEZI</name>
<reference evidence="1" key="1">
    <citation type="journal article" date="2023" name="Mol. Phylogenet. Evol.">
        <title>Genome-scale phylogeny and comparative genomics of the fungal order Sordariales.</title>
        <authorList>
            <person name="Hensen N."/>
            <person name="Bonometti L."/>
            <person name="Westerberg I."/>
            <person name="Brannstrom I.O."/>
            <person name="Guillou S."/>
            <person name="Cros-Aarteil S."/>
            <person name="Calhoun S."/>
            <person name="Haridas S."/>
            <person name="Kuo A."/>
            <person name="Mondo S."/>
            <person name="Pangilinan J."/>
            <person name="Riley R."/>
            <person name="LaButti K."/>
            <person name="Andreopoulos B."/>
            <person name="Lipzen A."/>
            <person name="Chen C."/>
            <person name="Yan M."/>
            <person name="Daum C."/>
            <person name="Ng V."/>
            <person name="Clum A."/>
            <person name="Steindorff A."/>
            <person name="Ohm R.A."/>
            <person name="Martin F."/>
            <person name="Silar P."/>
            <person name="Natvig D.O."/>
            <person name="Lalanne C."/>
            <person name="Gautier V."/>
            <person name="Ament-Velasquez S.L."/>
            <person name="Kruys A."/>
            <person name="Hutchinson M.I."/>
            <person name="Powell A.J."/>
            <person name="Barry K."/>
            <person name="Miller A.N."/>
            <person name="Grigoriev I.V."/>
            <person name="Debuchy R."/>
            <person name="Gladieux P."/>
            <person name="Hiltunen Thoren M."/>
            <person name="Johannesson H."/>
        </authorList>
    </citation>
    <scope>NUCLEOTIDE SEQUENCE</scope>
    <source>
        <strain evidence="1">PSN293</strain>
    </source>
</reference>
<evidence type="ECO:0000313" key="1">
    <source>
        <dbReference type="EMBL" id="KAK4216685.1"/>
    </source>
</evidence>
<reference evidence="1" key="2">
    <citation type="submission" date="2023-05" db="EMBL/GenBank/DDBJ databases">
        <authorList>
            <consortium name="Lawrence Berkeley National Laboratory"/>
            <person name="Steindorff A."/>
            <person name="Hensen N."/>
            <person name="Bonometti L."/>
            <person name="Westerberg I."/>
            <person name="Brannstrom I.O."/>
            <person name="Guillou S."/>
            <person name="Cros-Aarteil S."/>
            <person name="Calhoun S."/>
            <person name="Haridas S."/>
            <person name="Kuo A."/>
            <person name="Mondo S."/>
            <person name="Pangilinan J."/>
            <person name="Riley R."/>
            <person name="Labutti K."/>
            <person name="Andreopoulos B."/>
            <person name="Lipzen A."/>
            <person name="Chen C."/>
            <person name="Yanf M."/>
            <person name="Daum C."/>
            <person name="Ng V."/>
            <person name="Clum A."/>
            <person name="Ohm R."/>
            <person name="Martin F."/>
            <person name="Silar P."/>
            <person name="Natvig D."/>
            <person name="Lalanne C."/>
            <person name="Gautier V."/>
            <person name="Ament-Velasquez S.L."/>
            <person name="Kruys A."/>
            <person name="Hutchinson M.I."/>
            <person name="Powell A.J."/>
            <person name="Barry K."/>
            <person name="Miller A.N."/>
            <person name="Grigoriev I.V."/>
            <person name="Debuchy R."/>
            <person name="Gladieux P."/>
            <person name="Thoren M.H."/>
            <person name="Johannesson H."/>
        </authorList>
    </citation>
    <scope>NUCLEOTIDE SEQUENCE</scope>
    <source>
        <strain evidence="1">PSN293</strain>
    </source>
</reference>
<protein>
    <submittedName>
        <fullName evidence="1">Uncharacterized protein</fullName>
    </submittedName>
</protein>
<sequence length="290" mass="32958">MPTNQRPVFRFYSDIPGSILRINDTLITRLGRTNRLEHNQHKPLARANPTPPPPEGYTLQIGTFLHDLPPVPIPVHLRITTGFFGPSGPPTHFPLPPQRNRGAPAYLRVSLNPHTSIGIIFETVDAKGDLAYPNADPTTTVLSSMSRIYDNILLDSEFPTIRDSRSRAMLRHDGATINQLSIYDRDWVIYWARNRLLKAMEFLRQVDPSNWEMIEWVTAGGESYQPRVIAKDRSVVVGGRYNVVENHEEDYRVLRTITTCADVVRELGRIEVLEERSGPRMRTVLDESGL</sequence>
<keyword evidence="2" id="KW-1185">Reference proteome</keyword>
<evidence type="ECO:0000313" key="2">
    <source>
        <dbReference type="Proteomes" id="UP001301769"/>
    </source>
</evidence>